<comment type="caution">
    <text evidence="1">The sequence shown here is derived from an EMBL/GenBank/DDBJ whole genome shotgun (WGS) entry which is preliminary data.</text>
</comment>
<reference evidence="1 2" key="1">
    <citation type="submission" date="2018-07" db="EMBL/GenBank/DDBJ databases">
        <title>Comparative genomes isolates from brazilian mangrove.</title>
        <authorList>
            <person name="De Araujo J.E."/>
            <person name="Taketani R.G."/>
            <person name="Silva M.C.P."/>
            <person name="Lourenco M.V."/>
            <person name="Oliveira V.M."/>
            <person name="Andreote F.D."/>
        </authorList>
    </citation>
    <scope>NUCLEOTIDE SEQUENCE [LARGE SCALE GENOMIC DNA]</scope>
    <source>
        <strain evidence="1 2">HEX PRIS-MGV</strain>
    </source>
</reference>
<dbReference type="EMBL" id="QPEX01000037">
    <property type="protein sequence ID" value="RCS43941.1"/>
    <property type="molecule type" value="Genomic_DNA"/>
</dbReference>
<evidence type="ECO:0000313" key="1">
    <source>
        <dbReference type="EMBL" id="RCS43941.1"/>
    </source>
</evidence>
<dbReference type="OrthoDB" id="9904649at2"/>
<dbReference type="Gene3D" id="2.60.120.200">
    <property type="match status" value="1"/>
</dbReference>
<name>A0A368KR89_9BACT</name>
<gene>
    <name evidence="1" type="ORF">DTL42_18315</name>
</gene>
<dbReference type="Proteomes" id="UP000253562">
    <property type="component" value="Unassembled WGS sequence"/>
</dbReference>
<dbReference type="RefSeq" id="WP_114370656.1">
    <property type="nucleotide sequence ID" value="NZ_QPEX01000037.1"/>
</dbReference>
<evidence type="ECO:0000313" key="2">
    <source>
        <dbReference type="Proteomes" id="UP000253562"/>
    </source>
</evidence>
<organism evidence="1 2">
    <name type="scientific">Bremerella cremea</name>
    <dbReference type="NCBI Taxonomy" id="1031537"/>
    <lineage>
        <taxon>Bacteria</taxon>
        <taxon>Pseudomonadati</taxon>
        <taxon>Planctomycetota</taxon>
        <taxon>Planctomycetia</taxon>
        <taxon>Pirellulales</taxon>
        <taxon>Pirellulaceae</taxon>
        <taxon>Bremerella</taxon>
    </lineage>
</organism>
<dbReference type="SUPFAM" id="SSF49899">
    <property type="entry name" value="Concanavalin A-like lectins/glucanases"/>
    <property type="match status" value="1"/>
</dbReference>
<dbReference type="AlphaFoldDB" id="A0A368KR89"/>
<dbReference type="InterPro" id="IPR013320">
    <property type="entry name" value="ConA-like_dom_sf"/>
</dbReference>
<sequence length="249" mass="27085">MPITHPTEIIGLAHRYQPATGTFQDAAGTIVANLNDPIGCLPDSVGIDWATQSNTSKKPLLKKDSIGWHYAYFDGVDDYLQTIFENAVTSPFTIAIVVNILTTSPNRFLIDGVSGGRAILWVRDNDQIGLYVNGGPRSNVPFTPGQRFSEVAVFAGDASVNRIDDNEVSDGISPGESPLSGLTLAGRYQGENRLLPCDIYDVILYTRALSESERSDLSSYLTQLYKNPPPSSGVSPSFMHHHLQMIGAR</sequence>
<evidence type="ECO:0008006" key="3">
    <source>
        <dbReference type="Google" id="ProtNLM"/>
    </source>
</evidence>
<protein>
    <recommendedName>
        <fullName evidence="3">LamG domain-containing protein</fullName>
    </recommendedName>
</protein>
<proteinExistence type="predicted"/>
<accession>A0A368KR89</accession>